<dbReference type="EMBL" id="KN407017">
    <property type="protein sequence ID" value="KHG16838.1"/>
    <property type="molecule type" value="Genomic_DNA"/>
</dbReference>
<evidence type="ECO:0000313" key="1">
    <source>
        <dbReference type="EMBL" id="KHG16838.1"/>
    </source>
</evidence>
<name>A0A0B0NQQ2_GOSAR</name>
<evidence type="ECO:0000313" key="2">
    <source>
        <dbReference type="Proteomes" id="UP000032142"/>
    </source>
</evidence>
<dbReference type="Proteomes" id="UP000032142">
    <property type="component" value="Unassembled WGS sequence"/>
</dbReference>
<reference evidence="2" key="1">
    <citation type="submission" date="2014-09" db="EMBL/GenBank/DDBJ databases">
        <authorList>
            <person name="Mudge J."/>
            <person name="Ramaraj T."/>
            <person name="Lindquist I.E."/>
            <person name="Bharti A.K."/>
            <person name="Sundararajan A."/>
            <person name="Cameron C.T."/>
            <person name="Woodward J.E."/>
            <person name="May G.D."/>
            <person name="Brubaker C."/>
            <person name="Broadhvest J."/>
            <person name="Wilkins T.A."/>
        </authorList>
    </citation>
    <scope>NUCLEOTIDE SEQUENCE</scope>
    <source>
        <strain evidence="2">cv. AKA8401</strain>
    </source>
</reference>
<sequence>MANLISIYRQSSRF</sequence>
<gene>
    <name evidence="1" type="ORF">F383_20999</name>
</gene>
<proteinExistence type="predicted"/>
<protein>
    <submittedName>
        <fullName evidence="1">Uncharacterized protein</fullName>
    </submittedName>
</protein>
<keyword evidence="2" id="KW-1185">Reference proteome</keyword>
<accession>A0A0B0NQQ2</accession>
<organism evidence="1 2">
    <name type="scientific">Gossypium arboreum</name>
    <name type="common">Tree cotton</name>
    <name type="synonym">Gossypium nanking</name>
    <dbReference type="NCBI Taxonomy" id="29729"/>
    <lineage>
        <taxon>Eukaryota</taxon>
        <taxon>Viridiplantae</taxon>
        <taxon>Streptophyta</taxon>
        <taxon>Embryophyta</taxon>
        <taxon>Tracheophyta</taxon>
        <taxon>Spermatophyta</taxon>
        <taxon>Magnoliopsida</taxon>
        <taxon>eudicotyledons</taxon>
        <taxon>Gunneridae</taxon>
        <taxon>Pentapetalae</taxon>
        <taxon>rosids</taxon>
        <taxon>malvids</taxon>
        <taxon>Malvales</taxon>
        <taxon>Malvaceae</taxon>
        <taxon>Malvoideae</taxon>
        <taxon>Gossypium</taxon>
    </lineage>
</organism>